<dbReference type="InterPro" id="IPR026349">
    <property type="entry name" value="CHP04255"/>
</dbReference>
<organism evidence="1 2">
    <name type="scientific">Rhizobium ruizarguesonis</name>
    <dbReference type="NCBI Taxonomy" id="2081791"/>
    <lineage>
        <taxon>Bacteria</taxon>
        <taxon>Pseudomonadati</taxon>
        <taxon>Pseudomonadota</taxon>
        <taxon>Alphaproteobacteria</taxon>
        <taxon>Hyphomicrobiales</taxon>
        <taxon>Rhizobiaceae</taxon>
        <taxon>Rhizobium/Agrobacterium group</taxon>
        <taxon>Rhizobium</taxon>
    </lineage>
</organism>
<dbReference type="AlphaFoldDB" id="A0AAE5C277"/>
<dbReference type="NCBIfam" id="TIGR04255">
    <property type="entry name" value="sporadTIGR04255"/>
    <property type="match status" value="1"/>
</dbReference>
<sequence length="245" mass="28338">MTNYSKPPIIEAIIEFVPAEGFSDREMQRLAKKLESKYDRLEDLADYDVQIRVHGNSATPGIAARREWYRLFSADGADAAIVNRKSFVASRLAPYKGWSSLLGNFERNLNLFEKTIGFRKWERIGVRYINRIDVPSQTDERINIKEYLNIYPAVPPLLDRNWTAEATRLEIKDTDTGLLIVVNCLRIDPVLLNHQSFILDIDIVVNHDIPLKRELLMEKLAAIQKLKNEVFENLITEKTRTFFNA</sequence>
<proteinExistence type="predicted"/>
<name>A0AAE5C277_9HYPH</name>
<dbReference type="RefSeq" id="WP_164566270.1">
    <property type="nucleotide sequence ID" value="NZ_WUFC01000009.1"/>
</dbReference>
<gene>
    <name evidence="1" type="ORF">GR217_13060</name>
</gene>
<dbReference type="EMBL" id="WUFC01000009">
    <property type="protein sequence ID" value="NEI48627.1"/>
    <property type="molecule type" value="Genomic_DNA"/>
</dbReference>
<dbReference type="Proteomes" id="UP000661163">
    <property type="component" value="Unassembled WGS sequence"/>
</dbReference>
<protein>
    <submittedName>
        <fullName evidence="1">TIGR04255 family protein</fullName>
    </submittedName>
</protein>
<reference evidence="1 2" key="1">
    <citation type="submission" date="2019-12" db="EMBL/GenBank/DDBJ databases">
        <title>Rhizobium genotypes associated with high levels of biological nitrogen fixation by grain legumes in a temperate-maritime cropping system.</title>
        <authorList>
            <person name="Maluk M."/>
            <person name="Francesc Ferrando Molina F."/>
            <person name="Lopez Del Egido L."/>
            <person name="Lafos M."/>
            <person name="Langarica-Fuentes A."/>
            <person name="Gebre Yohannes G."/>
            <person name="Young M.W."/>
            <person name="Martin P."/>
            <person name="Gantlett R."/>
            <person name="Kenicer G."/>
            <person name="Hawes C."/>
            <person name="Begg G.S."/>
            <person name="Quilliam R.S."/>
            <person name="Squire G.R."/>
            <person name="Poole P.S."/>
            <person name="Young P.W."/>
            <person name="Iannetta P.M."/>
            <person name="James E.K."/>
        </authorList>
    </citation>
    <scope>NUCLEOTIDE SEQUENCE [LARGE SCALE GENOMIC DNA]</scope>
    <source>
        <strain evidence="1 2">JHI985</strain>
    </source>
</reference>
<accession>A0AAE5C277</accession>
<evidence type="ECO:0000313" key="1">
    <source>
        <dbReference type="EMBL" id="NEI48627.1"/>
    </source>
</evidence>
<evidence type="ECO:0000313" key="2">
    <source>
        <dbReference type="Proteomes" id="UP000661163"/>
    </source>
</evidence>
<comment type="caution">
    <text evidence="1">The sequence shown here is derived from an EMBL/GenBank/DDBJ whole genome shotgun (WGS) entry which is preliminary data.</text>
</comment>